<evidence type="ECO:0000256" key="12">
    <source>
        <dbReference type="SAM" id="MobiDB-lite"/>
    </source>
</evidence>
<dbReference type="PANTHER" id="PTHR10953">
    <property type="entry name" value="UBIQUITIN-ACTIVATING ENZYME E1"/>
    <property type="match status" value="1"/>
</dbReference>
<keyword evidence="15" id="KW-1185">Reference proteome</keyword>
<keyword evidence="5 11" id="KW-0547">Nucleotide-binding</keyword>
<dbReference type="AlphaFoldDB" id="A0A1C7NDD9"/>
<evidence type="ECO:0000256" key="11">
    <source>
        <dbReference type="RuleBase" id="RU368009"/>
    </source>
</evidence>
<dbReference type="Gene3D" id="1.10.10.520">
    <property type="entry name" value="Ubiquitin activating enzymes (Uba3). Chain: B, domain 2"/>
    <property type="match status" value="1"/>
</dbReference>
<dbReference type="InParanoid" id="A0A1C7NDD9"/>
<evidence type="ECO:0000259" key="13">
    <source>
        <dbReference type="SMART" id="SM01181"/>
    </source>
</evidence>
<keyword evidence="4 11" id="KW-0436">Ligase</keyword>
<dbReference type="InterPro" id="IPR045886">
    <property type="entry name" value="ThiF/MoeB/HesA"/>
</dbReference>
<proteinExistence type="inferred from homology"/>
<evidence type="ECO:0000256" key="7">
    <source>
        <dbReference type="ARBA" id="ARBA00022840"/>
    </source>
</evidence>
<dbReference type="SUPFAM" id="SSF69572">
    <property type="entry name" value="Activating enzymes of the ubiquitin-like proteins"/>
    <property type="match status" value="1"/>
</dbReference>
<dbReference type="EC" id="6.2.1.64" evidence="8 11"/>
<keyword evidence="6 11" id="KW-0833">Ubl conjugation pathway</keyword>
<accession>A0A1C7NDD9</accession>
<dbReference type="STRING" id="101091.A0A1C7NDD9"/>
<dbReference type="Pfam" id="PF00899">
    <property type="entry name" value="ThiF"/>
    <property type="match status" value="1"/>
</dbReference>
<dbReference type="GO" id="GO:0045116">
    <property type="term" value="P:protein neddylation"/>
    <property type="evidence" value="ECO:0007669"/>
    <property type="project" value="UniProtKB-UniRule"/>
</dbReference>
<dbReference type="FunCoup" id="A0A1C7NDD9">
    <property type="interactions" value="1245"/>
</dbReference>
<comment type="catalytic activity">
    <reaction evidence="9 11">
        <text>ATP + [NEDD8 protein] + [E1 NEDD8-activating enzyme]-L-cysteine = AMP + diphosphate + [E1 NEDD8-activating enzyme]-S-[NEDD8 protein]-yl-L-cysteine.</text>
        <dbReference type="EC" id="6.2.1.64"/>
    </reaction>
</comment>
<dbReference type="InterPro" id="IPR033127">
    <property type="entry name" value="UBQ-activ_enz_E1_Cys_AS"/>
</dbReference>
<dbReference type="Pfam" id="PF08825">
    <property type="entry name" value="E2_bind"/>
    <property type="match status" value="1"/>
</dbReference>
<sequence>MDSVKRQEHSMTIPDSKRQRTLSTASDEEMTTPVSQTDRSDVDMTELEQEDVEKGIIGSLNSPKILEALEKCKILVIGAGGLGCEILKNLALTGFKHLHVIDMDTIDLSNLNRQFLFRKKDIGQSKAIVAAKFVMSRVPGVEVVPYFGKIQDKDEDYYRQFQIVICGLDSVEARRWINAKLVDMVDEDDMESWKPLIDGGTEGFKGQARVILPTMSSCYECSLDMFNKPTTFPICTIANTPRLPEHCIEWASVLEWPRVWGDKKYDTDNPEHINWLYQQAEARAQKFNITGVTYSLTQGVVKNIIPAIASTNAVIAASCCNEAFKLATGCAPHLNNYMMYTGDAGIYTYTFEHQKKPECPVCGSETSIAELKPTMTVEELIEWLGEKPDAQLKKPSLRTATASLYMQAPKALEQATRPNLTKSVSELVQEGEYITVTDASLPVSLQLRVKWIK</sequence>
<dbReference type="GO" id="GO:0005737">
    <property type="term" value="C:cytoplasm"/>
    <property type="evidence" value="ECO:0007669"/>
    <property type="project" value="TreeGrafter"/>
</dbReference>
<feature type="active site" description="Glycyl thioester intermediate" evidence="10">
    <location>
        <position position="235"/>
    </location>
</feature>
<dbReference type="GO" id="GO:0005634">
    <property type="term" value="C:nucleus"/>
    <property type="evidence" value="ECO:0007669"/>
    <property type="project" value="TreeGrafter"/>
</dbReference>
<name>A0A1C7NDD9_9FUNG</name>
<dbReference type="Gene3D" id="3.40.50.720">
    <property type="entry name" value="NAD(P)-binding Rossmann-like Domain"/>
    <property type="match status" value="1"/>
</dbReference>
<evidence type="ECO:0000313" key="15">
    <source>
        <dbReference type="Proteomes" id="UP000093000"/>
    </source>
</evidence>
<protein>
    <recommendedName>
        <fullName evidence="3 11">NEDD8-activating enzyme E1 catalytic subunit</fullName>
        <ecNumber evidence="8 11">6.2.1.64</ecNumber>
    </recommendedName>
</protein>
<evidence type="ECO:0000256" key="9">
    <source>
        <dbReference type="ARBA" id="ARBA00024626"/>
    </source>
</evidence>
<feature type="domain" description="E2 binding" evidence="13">
    <location>
        <begin position="369"/>
        <end position="452"/>
    </location>
</feature>
<evidence type="ECO:0000256" key="8">
    <source>
        <dbReference type="ARBA" id="ARBA00023624"/>
    </source>
</evidence>
<comment type="similarity">
    <text evidence="2 11">Belongs to the ubiquitin-activating E1 family. UBA3 subfamily.</text>
</comment>
<keyword evidence="7 11" id="KW-0067">ATP-binding</keyword>
<comment type="function">
    <text evidence="11">Catalytic subunit of the dimeric E1 enzyme, which activates NEDD8.</text>
</comment>
<organism evidence="14 15">
    <name type="scientific">Choanephora cucurbitarum</name>
    <dbReference type="NCBI Taxonomy" id="101091"/>
    <lineage>
        <taxon>Eukaryota</taxon>
        <taxon>Fungi</taxon>
        <taxon>Fungi incertae sedis</taxon>
        <taxon>Mucoromycota</taxon>
        <taxon>Mucoromycotina</taxon>
        <taxon>Mucoromycetes</taxon>
        <taxon>Mucorales</taxon>
        <taxon>Mucorineae</taxon>
        <taxon>Choanephoraceae</taxon>
        <taxon>Choanephoroideae</taxon>
        <taxon>Choanephora</taxon>
    </lineage>
</organism>
<feature type="region of interest" description="Disordered" evidence="12">
    <location>
        <begin position="1"/>
        <end position="41"/>
    </location>
</feature>
<dbReference type="InterPro" id="IPR023318">
    <property type="entry name" value="Ub_act_enz_dom_a_sf"/>
</dbReference>
<dbReference type="FunFam" id="3.50.50.80:FF:000002">
    <property type="entry name" value="SUMO-activating enzyme subunit 2"/>
    <property type="match status" value="1"/>
</dbReference>
<evidence type="ECO:0000313" key="14">
    <source>
        <dbReference type="EMBL" id="OBZ87091.1"/>
    </source>
</evidence>
<dbReference type="FunFam" id="3.10.290.20:FF:000003">
    <property type="entry name" value="Ubiquitin-activating enzyme E1 C"/>
    <property type="match status" value="1"/>
</dbReference>
<evidence type="ECO:0000256" key="5">
    <source>
        <dbReference type="ARBA" id="ARBA00022741"/>
    </source>
</evidence>
<dbReference type="Gene3D" id="3.10.290.20">
    <property type="entry name" value="Ubiquitin-like 2 activating enzyme e1b. Chain: B, domain 3"/>
    <property type="match status" value="1"/>
</dbReference>
<dbReference type="Proteomes" id="UP000093000">
    <property type="component" value="Unassembled WGS sequence"/>
</dbReference>
<dbReference type="InterPro" id="IPR030468">
    <property type="entry name" value="Uba3_N"/>
</dbReference>
<dbReference type="UniPathway" id="UPA00885"/>
<comment type="caution">
    <text evidence="14">The sequence shown here is derived from an EMBL/GenBank/DDBJ whole genome shotgun (WGS) entry which is preliminary data.</text>
</comment>
<evidence type="ECO:0000256" key="4">
    <source>
        <dbReference type="ARBA" id="ARBA00022598"/>
    </source>
</evidence>
<evidence type="ECO:0000256" key="3">
    <source>
        <dbReference type="ARBA" id="ARBA00015203"/>
    </source>
</evidence>
<dbReference type="OrthoDB" id="10255449at2759"/>
<dbReference type="FunFam" id="1.10.10.520:FF:000001">
    <property type="entry name" value="NEDD8-activating enzyme E1 catalytic subunit"/>
    <property type="match status" value="1"/>
</dbReference>
<dbReference type="PROSITE" id="PS00865">
    <property type="entry name" value="UBIQUITIN_ACTIVAT_2"/>
    <property type="match status" value="1"/>
</dbReference>
<evidence type="ECO:0000256" key="10">
    <source>
        <dbReference type="PROSITE-ProRule" id="PRU10132"/>
    </source>
</evidence>
<dbReference type="InterPro" id="IPR014929">
    <property type="entry name" value="E2-binding"/>
</dbReference>
<dbReference type="SMART" id="SM01181">
    <property type="entry name" value="E2_bind"/>
    <property type="match status" value="1"/>
</dbReference>
<comment type="pathway">
    <text evidence="1 11">Protein modification; protein neddylation.</text>
</comment>
<dbReference type="GO" id="GO:0005524">
    <property type="term" value="F:ATP binding"/>
    <property type="evidence" value="ECO:0007669"/>
    <property type="project" value="UniProtKB-UniRule"/>
</dbReference>
<dbReference type="EMBL" id="LUGH01000248">
    <property type="protein sequence ID" value="OBZ87091.1"/>
    <property type="molecule type" value="Genomic_DNA"/>
</dbReference>
<reference evidence="14 15" key="1">
    <citation type="submission" date="2016-03" db="EMBL/GenBank/DDBJ databases">
        <title>Choanephora cucurbitarum.</title>
        <authorList>
            <person name="Min B."/>
            <person name="Park H."/>
            <person name="Park J.-H."/>
            <person name="Shin H.-D."/>
            <person name="Choi I.-G."/>
        </authorList>
    </citation>
    <scope>NUCLEOTIDE SEQUENCE [LARGE SCALE GENOMIC DNA]</scope>
    <source>
        <strain evidence="14 15">KUS-F28377</strain>
    </source>
</reference>
<gene>
    <name evidence="14" type="primary">uba3</name>
    <name evidence="14" type="ORF">A0J61_04863</name>
</gene>
<dbReference type="CDD" id="cd01488">
    <property type="entry name" value="Uba3_RUB"/>
    <property type="match status" value="1"/>
</dbReference>
<dbReference type="GO" id="GO:0019781">
    <property type="term" value="F:NEDD8 activating enzyme activity"/>
    <property type="evidence" value="ECO:0007669"/>
    <property type="project" value="UniProtKB-UniRule"/>
</dbReference>
<dbReference type="InterPro" id="IPR035985">
    <property type="entry name" value="Ubiquitin-activating_enz"/>
</dbReference>
<evidence type="ECO:0000256" key="1">
    <source>
        <dbReference type="ARBA" id="ARBA00005032"/>
    </source>
</evidence>
<evidence type="ECO:0000256" key="2">
    <source>
        <dbReference type="ARBA" id="ARBA00006310"/>
    </source>
</evidence>
<evidence type="ECO:0000256" key="6">
    <source>
        <dbReference type="ARBA" id="ARBA00022786"/>
    </source>
</evidence>
<dbReference type="InterPro" id="IPR000594">
    <property type="entry name" value="ThiF_NAD_FAD-bd"/>
</dbReference>
<dbReference type="PANTHER" id="PTHR10953:SF6">
    <property type="entry name" value="NEDD8-ACTIVATING ENZYME E1 CATALYTIC SUBUNIT"/>
    <property type="match status" value="1"/>
</dbReference>